<organism evidence="6 7">
    <name type="scientific">Elysia marginata</name>
    <dbReference type="NCBI Taxonomy" id="1093978"/>
    <lineage>
        <taxon>Eukaryota</taxon>
        <taxon>Metazoa</taxon>
        <taxon>Spiralia</taxon>
        <taxon>Lophotrochozoa</taxon>
        <taxon>Mollusca</taxon>
        <taxon>Gastropoda</taxon>
        <taxon>Heterobranchia</taxon>
        <taxon>Euthyneura</taxon>
        <taxon>Panpulmonata</taxon>
        <taxon>Sacoglossa</taxon>
        <taxon>Placobranchoidea</taxon>
        <taxon>Plakobranchidae</taxon>
        <taxon>Elysia</taxon>
    </lineage>
</organism>
<dbReference type="GO" id="GO:0005525">
    <property type="term" value="F:GTP binding"/>
    <property type="evidence" value="ECO:0007669"/>
    <property type="project" value="UniProtKB-KW"/>
</dbReference>
<comment type="similarity">
    <text evidence="1">Belongs to the TRAFAC class TrmE-Era-EngA-EngB-Septin-like GTPase superfamily. AIG1/Toc34/Toc159-like paraseptin GTPase family. IAN subfamily.</text>
</comment>
<dbReference type="Pfam" id="PF04548">
    <property type="entry name" value="AIG1"/>
    <property type="match status" value="1"/>
</dbReference>
<dbReference type="AlphaFoldDB" id="A0AAV4IS85"/>
<name>A0AAV4IS85_9GAST</name>
<evidence type="ECO:0000256" key="3">
    <source>
        <dbReference type="ARBA" id="ARBA00023134"/>
    </source>
</evidence>
<dbReference type="PANTHER" id="PTHR10903">
    <property type="entry name" value="GTPASE, IMAP FAMILY MEMBER-RELATED"/>
    <property type="match status" value="1"/>
</dbReference>
<feature type="transmembrane region" description="Helical" evidence="4">
    <location>
        <begin position="362"/>
        <end position="394"/>
    </location>
</feature>
<dbReference type="PANTHER" id="PTHR10903:SF184">
    <property type="entry name" value="GTP-BINDING PROTEIN A"/>
    <property type="match status" value="1"/>
</dbReference>
<proteinExistence type="inferred from homology"/>
<accession>A0AAV4IS85</accession>
<comment type="caution">
    <text evidence="6">The sequence shown here is derived from an EMBL/GenBank/DDBJ whole genome shotgun (WGS) entry which is preliminary data.</text>
</comment>
<evidence type="ECO:0000256" key="2">
    <source>
        <dbReference type="ARBA" id="ARBA00022741"/>
    </source>
</evidence>
<evidence type="ECO:0000313" key="6">
    <source>
        <dbReference type="EMBL" id="GFS13202.1"/>
    </source>
</evidence>
<gene>
    <name evidence="6" type="ORF">ElyMa_006715700</name>
</gene>
<feature type="domain" description="AIG1-type G" evidence="5">
    <location>
        <begin position="7"/>
        <end position="220"/>
    </location>
</feature>
<keyword evidence="2" id="KW-0547">Nucleotide-binding</keyword>
<keyword evidence="4" id="KW-1133">Transmembrane helix</keyword>
<dbReference type="InterPro" id="IPR027417">
    <property type="entry name" value="P-loop_NTPase"/>
</dbReference>
<sequence length="414" mass="46901">MDQAAPSSQHDFLLIGATGTSKSSSGNTILNKKTFQVGRNFESETHETNWEWREYKGKVIKVVDIPGLNDTRYTEDEGLQFLQNRMKEAMMISPDGYTAFLYTIPYGTRFTSYDFNDLQTLKKILRPDFTKTHCVLVITKGDDFEADHEGSDETFDTWLEKQKGCFRDLVEECGNRVILLDNRTKDKIKREAQLDALLDKVNELQQHSGKYTDSNFEKAKAIRKKAEREAKWFVGTEDFMKTFSLMLDKITNLDETDDVKERLRDLSSSCSQLILSIKEQNETEKSAEALLRALENFKESVNRAFQIISEKNDTTEGKNEAKTKMAIEDVQDMASKLQLLLYYIELREISRTKDRARKIGTALGGIITAVVGAIVAGPVLLVLAPITLAPLLVIEGVKAYKKGKDKDKDPSTST</sequence>
<evidence type="ECO:0000259" key="5">
    <source>
        <dbReference type="PROSITE" id="PS51720"/>
    </source>
</evidence>
<keyword evidence="7" id="KW-1185">Reference proteome</keyword>
<dbReference type="InterPro" id="IPR045058">
    <property type="entry name" value="GIMA/IAN/Toc"/>
</dbReference>
<reference evidence="6 7" key="1">
    <citation type="journal article" date="2021" name="Elife">
        <title>Chloroplast acquisition without the gene transfer in kleptoplastic sea slugs, Plakobranchus ocellatus.</title>
        <authorList>
            <person name="Maeda T."/>
            <person name="Takahashi S."/>
            <person name="Yoshida T."/>
            <person name="Shimamura S."/>
            <person name="Takaki Y."/>
            <person name="Nagai Y."/>
            <person name="Toyoda A."/>
            <person name="Suzuki Y."/>
            <person name="Arimoto A."/>
            <person name="Ishii H."/>
            <person name="Satoh N."/>
            <person name="Nishiyama T."/>
            <person name="Hasebe M."/>
            <person name="Maruyama T."/>
            <person name="Minagawa J."/>
            <person name="Obokata J."/>
            <person name="Shigenobu S."/>
        </authorList>
    </citation>
    <scope>NUCLEOTIDE SEQUENCE [LARGE SCALE GENOMIC DNA]</scope>
</reference>
<dbReference type="Proteomes" id="UP000762676">
    <property type="component" value="Unassembled WGS sequence"/>
</dbReference>
<evidence type="ECO:0000256" key="1">
    <source>
        <dbReference type="ARBA" id="ARBA00008535"/>
    </source>
</evidence>
<evidence type="ECO:0000256" key="4">
    <source>
        <dbReference type="SAM" id="Phobius"/>
    </source>
</evidence>
<evidence type="ECO:0000313" key="7">
    <source>
        <dbReference type="Proteomes" id="UP000762676"/>
    </source>
</evidence>
<dbReference type="InterPro" id="IPR006703">
    <property type="entry name" value="G_AIG1"/>
</dbReference>
<protein>
    <submittedName>
        <fullName evidence="6">Immune-associated nucleotide-binding protein 1</fullName>
    </submittedName>
</protein>
<dbReference type="EMBL" id="BMAT01013450">
    <property type="protein sequence ID" value="GFS13202.1"/>
    <property type="molecule type" value="Genomic_DNA"/>
</dbReference>
<dbReference type="Gene3D" id="3.40.50.300">
    <property type="entry name" value="P-loop containing nucleotide triphosphate hydrolases"/>
    <property type="match status" value="1"/>
</dbReference>
<dbReference type="PROSITE" id="PS51720">
    <property type="entry name" value="G_AIG1"/>
    <property type="match status" value="1"/>
</dbReference>
<keyword evidence="3" id="KW-0342">GTP-binding</keyword>
<keyword evidence="4" id="KW-0472">Membrane</keyword>
<dbReference type="SUPFAM" id="SSF52540">
    <property type="entry name" value="P-loop containing nucleoside triphosphate hydrolases"/>
    <property type="match status" value="1"/>
</dbReference>
<keyword evidence="4" id="KW-0812">Transmembrane</keyword>